<feature type="region of interest" description="Disordered" evidence="1">
    <location>
        <begin position="180"/>
        <end position="213"/>
    </location>
</feature>
<reference evidence="4" key="1">
    <citation type="journal article" date="2014" name="Int. J. Syst. Evol. Microbiol.">
        <title>Complete genome sequence of Corynebacterium casei LMG S-19264T (=DSM 44701T), isolated from a smear-ripened cheese.</title>
        <authorList>
            <consortium name="US DOE Joint Genome Institute (JGI-PGF)"/>
            <person name="Walter F."/>
            <person name="Albersmeier A."/>
            <person name="Kalinowski J."/>
            <person name="Ruckert C."/>
        </authorList>
    </citation>
    <scope>NUCLEOTIDE SEQUENCE</scope>
    <source>
        <strain evidence="4">JCM 4790</strain>
    </source>
</reference>
<dbReference type="InterPro" id="IPR033469">
    <property type="entry name" value="CYTH-like_dom_sf"/>
</dbReference>
<dbReference type="InterPro" id="IPR023577">
    <property type="entry name" value="CYTH_domain"/>
</dbReference>
<evidence type="ECO:0000259" key="2">
    <source>
        <dbReference type="PROSITE" id="PS51707"/>
    </source>
</evidence>
<gene>
    <name evidence="4" type="ORF">GCM10010358_00650</name>
</gene>
<dbReference type="CDD" id="cd07374">
    <property type="entry name" value="CYTH-like_Pase"/>
    <property type="match status" value="1"/>
</dbReference>
<dbReference type="SMART" id="SM00880">
    <property type="entry name" value="CHAD"/>
    <property type="match status" value="1"/>
</dbReference>
<evidence type="ECO:0000313" key="5">
    <source>
        <dbReference type="Proteomes" id="UP000619244"/>
    </source>
</evidence>
<feature type="compositionally biased region" description="Low complexity" evidence="1">
    <location>
        <begin position="200"/>
        <end position="211"/>
    </location>
</feature>
<dbReference type="AlphaFoldDB" id="A0A918N980"/>
<feature type="domain" description="CHAD" evidence="3">
    <location>
        <begin position="215"/>
        <end position="503"/>
    </location>
</feature>
<dbReference type="PANTHER" id="PTHR39339:SF1">
    <property type="entry name" value="CHAD DOMAIN-CONTAINING PROTEIN"/>
    <property type="match status" value="1"/>
</dbReference>
<accession>A0A918N980</accession>
<dbReference type="InterPro" id="IPR007899">
    <property type="entry name" value="CHAD_dom"/>
</dbReference>
<keyword evidence="5" id="KW-1185">Reference proteome</keyword>
<name>A0A918N980_9ACTN</name>
<feature type="domain" description="CYTH" evidence="2">
    <location>
        <begin position="5"/>
        <end position="201"/>
    </location>
</feature>
<dbReference type="SUPFAM" id="SSF55154">
    <property type="entry name" value="CYTH-like phosphatases"/>
    <property type="match status" value="1"/>
</dbReference>
<dbReference type="PANTHER" id="PTHR39339">
    <property type="entry name" value="SLR1444 PROTEIN"/>
    <property type="match status" value="1"/>
</dbReference>
<reference evidence="4" key="2">
    <citation type="submission" date="2020-09" db="EMBL/GenBank/DDBJ databases">
        <authorList>
            <person name="Sun Q."/>
            <person name="Ohkuma M."/>
        </authorList>
    </citation>
    <scope>NUCLEOTIDE SEQUENCE</scope>
    <source>
        <strain evidence="4">JCM 4790</strain>
    </source>
</reference>
<organism evidence="4 5">
    <name type="scientific">Streptomyces minutiscleroticus</name>
    <dbReference type="NCBI Taxonomy" id="68238"/>
    <lineage>
        <taxon>Bacteria</taxon>
        <taxon>Bacillati</taxon>
        <taxon>Actinomycetota</taxon>
        <taxon>Actinomycetes</taxon>
        <taxon>Kitasatosporales</taxon>
        <taxon>Streptomycetaceae</taxon>
        <taxon>Streptomyces</taxon>
    </lineage>
</organism>
<dbReference type="PROSITE" id="PS51708">
    <property type="entry name" value="CHAD"/>
    <property type="match status" value="1"/>
</dbReference>
<dbReference type="Pfam" id="PF01928">
    <property type="entry name" value="CYTH"/>
    <property type="match status" value="1"/>
</dbReference>
<dbReference type="RefSeq" id="WP_190188041.1">
    <property type="nucleotide sequence ID" value="NZ_BMVU01000001.1"/>
</dbReference>
<dbReference type="Proteomes" id="UP000619244">
    <property type="component" value="Unassembled WGS sequence"/>
</dbReference>
<sequence length="504" mass="54165">MADTKREIERKYAADPTTALPDLTAVPGVAAVVDKGVADLDATYYDTADQRLAAASLTLRRRTGGDDAGWHLKLPVADGVRDEIHVPLSDTLPKALAALVRSRTRDAALGPVVRLRSARDVRHLLDADGGLLAEVSVDRVRAERLDGGDGAAGWTEIEVELADGGDPAFLDKVDKKLRKAGIEPSSSPSKLARALDETGARPQRPVAAVPATGGPVTAGDHVLAYIRAQREAILALDPAVRRDVPDSVHKMRVATRRLRSTLRSFGSVLDRTATDPVAAELKWLAGELGADRDQEVLTERLTAAVDALPRALLTGPVRGRLRTWSQARHGGSRRRILAALDGRRHLDLLAALDALVADPPLRPAAAKKPEKVLAKAVRKDFDKVAALVERALGLPPGTERDVATHEARKKAKRTRYAAEAAAPALGDPASALARAVKSLQDVLGDHQDSVMARAALRDLAAQSHAAGENPFTFGVLYGREERVAARREAELPKEWKRVRKAMRL</sequence>
<dbReference type="Pfam" id="PF05235">
    <property type="entry name" value="CHAD"/>
    <property type="match status" value="1"/>
</dbReference>
<protein>
    <submittedName>
        <fullName evidence="4">CHAD domain-containing protein</fullName>
    </submittedName>
</protein>
<dbReference type="EMBL" id="BMVU01000001">
    <property type="protein sequence ID" value="GGX50984.1"/>
    <property type="molecule type" value="Genomic_DNA"/>
</dbReference>
<dbReference type="InterPro" id="IPR038186">
    <property type="entry name" value="CHAD_dom_sf"/>
</dbReference>
<proteinExistence type="predicted"/>
<dbReference type="PROSITE" id="PS51707">
    <property type="entry name" value="CYTH"/>
    <property type="match status" value="1"/>
</dbReference>
<evidence type="ECO:0000313" key="4">
    <source>
        <dbReference type="EMBL" id="GGX50984.1"/>
    </source>
</evidence>
<dbReference type="Gene3D" id="2.40.320.10">
    <property type="entry name" value="Hypothetical Protein Pfu-838710-001"/>
    <property type="match status" value="1"/>
</dbReference>
<evidence type="ECO:0000256" key="1">
    <source>
        <dbReference type="SAM" id="MobiDB-lite"/>
    </source>
</evidence>
<dbReference type="SMART" id="SM01118">
    <property type="entry name" value="CYTH"/>
    <property type="match status" value="1"/>
</dbReference>
<dbReference type="Gene3D" id="1.40.20.10">
    <property type="entry name" value="CHAD domain"/>
    <property type="match status" value="1"/>
</dbReference>
<evidence type="ECO:0000259" key="3">
    <source>
        <dbReference type="PROSITE" id="PS51708"/>
    </source>
</evidence>
<comment type="caution">
    <text evidence="4">The sequence shown here is derived from an EMBL/GenBank/DDBJ whole genome shotgun (WGS) entry which is preliminary data.</text>
</comment>